<comment type="caution">
    <text evidence="3">The sequence shown here is derived from an EMBL/GenBank/DDBJ whole genome shotgun (WGS) entry which is preliminary data.</text>
</comment>
<dbReference type="AlphaFoldDB" id="A0A7X0NKL2"/>
<dbReference type="Proteomes" id="UP000537141">
    <property type="component" value="Unassembled WGS sequence"/>
</dbReference>
<dbReference type="InterPro" id="IPR012336">
    <property type="entry name" value="Thioredoxin-like_fold"/>
</dbReference>
<gene>
    <name evidence="3" type="ORF">HNQ55_003678</name>
</gene>
<feature type="domain" description="Thioredoxin-like fold" evidence="2">
    <location>
        <begin position="48"/>
        <end position="188"/>
    </location>
</feature>
<sequence length="226" mass="26465">MKTFLRIFTVVFFLAINQTGYANNVMYKDGYIQLPKHMREKVNLVANNVQYYFDFNCVYCRNLHPYMTTWGDTLPEYMSFTYQPIVINDPLYFMNAAAWKFVEASTIGEDKKYKYMDHIFTYLPRVTNEHQLARLIKESLNDVGLDIKDFASRYGQGEYDNYLNEQINTQKILNIEVTPSVVIGGEYLTHLGLSDGNPKDFITLLNAVTSYYIYQERENDDKSTTK</sequence>
<dbReference type="RefSeq" id="WP_184426846.1">
    <property type="nucleotide sequence ID" value="NZ_BAABLB010000011.1"/>
</dbReference>
<proteinExistence type="predicted"/>
<dbReference type="Pfam" id="PF13462">
    <property type="entry name" value="Thioredoxin_4"/>
    <property type="match status" value="1"/>
</dbReference>
<evidence type="ECO:0000259" key="2">
    <source>
        <dbReference type="Pfam" id="PF13462"/>
    </source>
</evidence>
<keyword evidence="4" id="KW-1185">Reference proteome</keyword>
<evidence type="ECO:0000313" key="3">
    <source>
        <dbReference type="EMBL" id="MBB6545135.1"/>
    </source>
</evidence>
<protein>
    <submittedName>
        <fullName evidence="3">Protein-disulfide isomerase</fullName>
    </submittedName>
</protein>
<dbReference type="EMBL" id="JACHHU010000050">
    <property type="protein sequence ID" value="MBB6545135.1"/>
    <property type="molecule type" value="Genomic_DNA"/>
</dbReference>
<accession>A0A7X0NKL2</accession>
<dbReference type="PANTHER" id="PTHR35891">
    <property type="entry name" value="THIOL:DISULFIDE INTERCHANGE PROTEIN DSBA"/>
    <property type="match status" value="1"/>
</dbReference>
<keyword evidence="1" id="KW-0732">Signal</keyword>
<dbReference type="InterPro" id="IPR050824">
    <property type="entry name" value="Thiol_disulfide_DsbA"/>
</dbReference>
<feature type="signal peptide" evidence="1">
    <location>
        <begin position="1"/>
        <end position="22"/>
    </location>
</feature>
<feature type="chain" id="PRO_5031072688" evidence="1">
    <location>
        <begin position="23"/>
        <end position="226"/>
    </location>
</feature>
<dbReference type="GO" id="GO:0016853">
    <property type="term" value="F:isomerase activity"/>
    <property type="evidence" value="ECO:0007669"/>
    <property type="project" value="UniProtKB-KW"/>
</dbReference>
<evidence type="ECO:0000256" key="1">
    <source>
        <dbReference type="SAM" id="SignalP"/>
    </source>
</evidence>
<organism evidence="3 4">
    <name type="scientific">Thalassotalea piscium</name>
    <dbReference type="NCBI Taxonomy" id="1230533"/>
    <lineage>
        <taxon>Bacteria</taxon>
        <taxon>Pseudomonadati</taxon>
        <taxon>Pseudomonadota</taxon>
        <taxon>Gammaproteobacteria</taxon>
        <taxon>Alteromonadales</taxon>
        <taxon>Colwelliaceae</taxon>
        <taxon>Thalassotalea</taxon>
    </lineage>
</organism>
<dbReference type="SUPFAM" id="SSF52833">
    <property type="entry name" value="Thioredoxin-like"/>
    <property type="match status" value="1"/>
</dbReference>
<keyword evidence="3" id="KW-0413">Isomerase</keyword>
<dbReference type="InterPro" id="IPR036249">
    <property type="entry name" value="Thioredoxin-like_sf"/>
</dbReference>
<dbReference type="PANTHER" id="PTHR35891:SF3">
    <property type="entry name" value="THIOL:DISULFIDE INTERCHANGE PROTEIN DSBL"/>
    <property type="match status" value="1"/>
</dbReference>
<dbReference type="Gene3D" id="3.40.30.10">
    <property type="entry name" value="Glutaredoxin"/>
    <property type="match status" value="1"/>
</dbReference>
<reference evidence="3 4" key="1">
    <citation type="submission" date="2020-08" db="EMBL/GenBank/DDBJ databases">
        <title>Genomic Encyclopedia of Type Strains, Phase IV (KMG-IV): sequencing the most valuable type-strain genomes for metagenomic binning, comparative biology and taxonomic classification.</title>
        <authorList>
            <person name="Goeker M."/>
        </authorList>
    </citation>
    <scope>NUCLEOTIDE SEQUENCE [LARGE SCALE GENOMIC DNA]</scope>
    <source>
        <strain evidence="3 4">DSM 26287</strain>
    </source>
</reference>
<name>A0A7X0NKL2_9GAMM</name>
<evidence type="ECO:0000313" key="4">
    <source>
        <dbReference type="Proteomes" id="UP000537141"/>
    </source>
</evidence>